<evidence type="ECO:0000256" key="1">
    <source>
        <dbReference type="SAM" id="MobiDB-lite"/>
    </source>
</evidence>
<feature type="compositionally biased region" description="Low complexity" evidence="1">
    <location>
        <begin position="64"/>
        <end position="81"/>
    </location>
</feature>
<sequence>MNSSTSYSLTLIMAQPARKKPRLKSALTKRINAQRINSPSPSLSPPSPPQISSRTRTPASSSHIQISTASNSSQTNTQPQARRAQTFAHEDPQQQERRERRKKRKYEEFVKEVAAEYEAEYKSYKTLLPYQQIGLYAPRCLSLYQNMAAILNAGLARETRQMKARTRSLQALNEESNNDDESDLDEDDLAERTHLLTIYDKIASTFPSIIERLLESVNYDDTETYNIIINVIDQAFSEARRNDTSRLKTEILRFIPNVFQTYSDALPNMNEVIVLDPPCLCDAKSDRGVNHPMITMLFCPFRKTRDALLRNNATHRETILDSLMSHDIPLTADDLPMFLYDLHKFDSKNKWGGLLRGHLLILICRCILLGPGAAFAPRQRSARKPTSVLLGITQSSPELIAYVAVQARFALSSRSSWTRSDSKFKFDRFYLNILSIFAHASDRWKESLFKFWNRECFHDIPNTAEAPANDSELASLFTESSTPEDDDSEDDDNQQGAAYRGVNEGGGDNENGGNGNGGDSEDDGGQVNGGDGYIDEGDNFYNDGVGGDE</sequence>
<accession>A0A9W8NXU8</accession>
<comment type="caution">
    <text evidence="2">The sequence shown here is derived from an EMBL/GenBank/DDBJ whole genome shotgun (WGS) entry which is preliminary data.</text>
</comment>
<proteinExistence type="predicted"/>
<dbReference type="Proteomes" id="UP001142393">
    <property type="component" value="Unassembled WGS sequence"/>
</dbReference>
<feature type="compositionally biased region" description="Basic and acidic residues" evidence="1">
    <location>
        <begin position="88"/>
        <end position="98"/>
    </location>
</feature>
<dbReference type="Pfam" id="PF20414">
    <property type="entry name" value="DUF6698"/>
    <property type="match status" value="1"/>
</dbReference>
<feature type="compositionally biased region" description="Acidic residues" evidence="1">
    <location>
        <begin position="482"/>
        <end position="493"/>
    </location>
</feature>
<feature type="region of interest" description="Disordered" evidence="1">
    <location>
        <begin position="31"/>
        <end position="104"/>
    </location>
</feature>
<evidence type="ECO:0000313" key="3">
    <source>
        <dbReference type="Proteomes" id="UP001142393"/>
    </source>
</evidence>
<protein>
    <submittedName>
        <fullName evidence="2">Uncharacterized protein</fullName>
    </submittedName>
</protein>
<reference evidence="2 3" key="1">
    <citation type="journal article" date="2023" name="Proc. Natl. Acad. Sci. U.S.A.">
        <title>A global phylogenomic analysis of the shiitake genus Lentinula.</title>
        <authorList>
            <person name="Sierra-Patev S."/>
            <person name="Min B."/>
            <person name="Naranjo-Ortiz M."/>
            <person name="Looney B."/>
            <person name="Konkel Z."/>
            <person name="Slot J.C."/>
            <person name="Sakamoto Y."/>
            <person name="Steenwyk J.L."/>
            <person name="Rokas A."/>
            <person name="Carro J."/>
            <person name="Camarero S."/>
            <person name="Ferreira P."/>
            <person name="Molpeceres G."/>
            <person name="Ruiz-Duenas F.J."/>
            <person name="Serrano A."/>
            <person name="Henrissat B."/>
            <person name="Drula E."/>
            <person name="Hughes K.W."/>
            <person name="Mata J.L."/>
            <person name="Ishikawa N.K."/>
            <person name="Vargas-Isla R."/>
            <person name="Ushijima S."/>
            <person name="Smith C.A."/>
            <person name="Donoghue J."/>
            <person name="Ahrendt S."/>
            <person name="Andreopoulos W."/>
            <person name="He G."/>
            <person name="LaButti K."/>
            <person name="Lipzen A."/>
            <person name="Ng V."/>
            <person name="Riley R."/>
            <person name="Sandor L."/>
            <person name="Barry K."/>
            <person name="Martinez A.T."/>
            <person name="Xiao Y."/>
            <person name="Gibbons J.G."/>
            <person name="Terashima K."/>
            <person name="Grigoriev I.V."/>
            <person name="Hibbett D."/>
        </authorList>
    </citation>
    <scope>NUCLEOTIDE SEQUENCE [LARGE SCALE GENOMIC DNA]</scope>
    <source>
        <strain evidence="2 3">TFB7810</strain>
    </source>
</reference>
<evidence type="ECO:0000313" key="2">
    <source>
        <dbReference type="EMBL" id="KAJ3742929.1"/>
    </source>
</evidence>
<dbReference type="EMBL" id="JANVFU010000009">
    <property type="protein sequence ID" value="KAJ3742929.1"/>
    <property type="molecule type" value="Genomic_DNA"/>
</dbReference>
<feature type="compositionally biased region" description="Gly residues" evidence="1">
    <location>
        <begin position="503"/>
        <end position="518"/>
    </location>
</feature>
<dbReference type="AlphaFoldDB" id="A0A9W8NXU8"/>
<dbReference type="InterPro" id="IPR046521">
    <property type="entry name" value="DUF6698"/>
</dbReference>
<keyword evidence="3" id="KW-1185">Reference proteome</keyword>
<name>A0A9W8NXU8_9AGAR</name>
<gene>
    <name evidence="2" type="ORF">DFH05DRAFT_1558181</name>
</gene>
<organism evidence="2 3">
    <name type="scientific">Lentinula detonsa</name>
    <dbReference type="NCBI Taxonomy" id="2804962"/>
    <lineage>
        <taxon>Eukaryota</taxon>
        <taxon>Fungi</taxon>
        <taxon>Dikarya</taxon>
        <taxon>Basidiomycota</taxon>
        <taxon>Agaricomycotina</taxon>
        <taxon>Agaricomycetes</taxon>
        <taxon>Agaricomycetidae</taxon>
        <taxon>Agaricales</taxon>
        <taxon>Marasmiineae</taxon>
        <taxon>Omphalotaceae</taxon>
        <taxon>Lentinula</taxon>
    </lineage>
</organism>
<feature type="region of interest" description="Disordered" evidence="1">
    <location>
        <begin position="476"/>
        <end position="549"/>
    </location>
</feature>
<feature type="compositionally biased region" description="Polar residues" evidence="1">
    <location>
        <begin position="54"/>
        <end position="63"/>
    </location>
</feature>